<organism evidence="1 2">
    <name type="scientific">Funneliformis caledonium</name>
    <dbReference type="NCBI Taxonomy" id="1117310"/>
    <lineage>
        <taxon>Eukaryota</taxon>
        <taxon>Fungi</taxon>
        <taxon>Fungi incertae sedis</taxon>
        <taxon>Mucoromycota</taxon>
        <taxon>Glomeromycotina</taxon>
        <taxon>Glomeromycetes</taxon>
        <taxon>Glomerales</taxon>
        <taxon>Glomeraceae</taxon>
        <taxon>Funneliformis</taxon>
    </lineage>
</organism>
<sequence>MVRSFSAVLIPELGDEAGSMPRYVLLISENLADETSLFLKFEFNDSSLQGCGQT</sequence>
<gene>
    <name evidence="1" type="ORF">FCALED_LOCUS1472</name>
</gene>
<accession>A0A9N8VHX6</accession>
<proteinExistence type="predicted"/>
<dbReference type="AlphaFoldDB" id="A0A9N8VHX6"/>
<dbReference type="Proteomes" id="UP000789570">
    <property type="component" value="Unassembled WGS sequence"/>
</dbReference>
<protein>
    <submittedName>
        <fullName evidence="1">2554_t:CDS:1</fullName>
    </submittedName>
</protein>
<comment type="caution">
    <text evidence="1">The sequence shown here is derived from an EMBL/GenBank/DDBJ whole genome shotgun (WGS) entry which is preliminary data.</text>
</comment>
<name>A0A9N8VHX6_9GLOM</name>
<reference evidence="1" key="1">
    <citation type="submission" date="2021-06" db="EMBL/GenBank/DDBJ databases">
        <authorList>
            <person name="Kallberg Y."/>
            <person name="Tangrot J."/>
            <person name="Rosling A."/>
        </authorList>
    </citation>
    <scope>NUCLEOTIDE SEQUENCE</scope>
    <source>
        <strain evidence="1">UK204</strain>
    </source>
</reference>
<evidence type="ECO:0000313" key="2">
    <source>
        <dbReference type="Proteomes" id="UP000789570"/>
    </source>
</evidence>
<dbReference type="EMBL" id="CAJVPQ010000193">
    <property type="protein sequence ID" value="CAG8455498.1"/>
    <property type="molecule type" value="Genomic_DNA"/>
</dbReference>
<keyword evidence="2" id="KW-1185">Reference proteome</keyword>
<evidence type="ECO:0000313" key="1">
    <source>
        <dbReference type="EMBL" id="CAG8455498.1"/>
    </source>
</evidence>